<dbReference type="Proteomes" id="UP001310387">
    <property type="component" value="Unassembled WGS sequence"/>
</dbReference>
<keyword evidence="1" id="KW-0378">Hydrolase</keyword>
<organism evidence="1 2">
    <name type="scientific">Isoptericola haloaureus</name>
    <dbReference type="NCBI Taxonomy" id="1542902"/>
    <lineage>
        <taxon>Bacteria</taxon>
        <taxon>Bacillati</taxon>
        <taxon>Actinomycetota</taxon>
        <taxon>Actinomycetes</taxon>
        <taxon>Micrococcales</taxon>
        <taxon>Promicromonosporaceae</taxon>
        <taxon>Isoptericola</taxon>
    </lineage>
</organism>
<sequence length="67" mass="7097">AISHTGTGDLAEGPIIEQEVERVDASRAVRGLLAVGADAERRTLAGAGRRHAELRVLPSGRRTDSNH</sequence>
<gene>
    <name evidence="1" type="primary">purU</name>
    <name evidence="1" type="ORF">V5O49_00120</name>
</gene>
<dbReference type="EMBL" id="JBAGLP010000035">
    <property type="protein sequence ID" value="MEG3613528.1"/>
    <property type="molecule type" value="Genomic_DNA"/>
</dbReference>
<evidence type="ECO:0000313" key="2">
    <source>
        <dbReference type="Proteomes" id="UP001310387"/>
    </source>
</evidence>
<dbReference type="EC" id="3.5.1.10" evidence="1"/>
<feature type="non-terminal residue" evidence="1">
    <location>
        <position position="1"/>
    </location>
</feature>
<reference evidence="1" key="1">
    <citation type="journal article" date="2024" name="Antonie Van Leeuwenhoek">
        <title>Isoptericola haloaureus sp. nov., a dimorphic actinobacterium isolated from mangrove sediments of southeast India, implicating biosaline agricultural significance through nitrogen fixation and salt tolerance genes.</title>
        <authorList>
            <person name="Prathaban M."/>
            <person name="Prathiviraj R."/>
            <person name="Ravichandran M."/>
            <person name="Natarajan S.D."/>
            <person name="Sobanaa M."/>
            <person name="Hari Krishna Kumar S."/>
            <person name="Chandrasekar V."/>
            <person name="Selvin J."/>
        </authorList>
    </citation>
    <scope>NUCLEOTIDE SEQUENCE</scope>
    <source>
        <strain evidence="1">MP1014</strain>
    </source>
</reference>
<protein>
    <submittedName>
        <fullName evidence="1">Formyltetrahydrofolate deformylase</fullName>
        <ecNumber evidence="1">3.5.1.10</ecNumber>
    </submittedName>
</protein>
<accession>A0ABU7Z279</accession>
<name>A0ABU7Z279_9MICO</name>
<keyword evidence="2" id="KW-1185">Reference proteome</keyword>
<evidence type="ECO:0000313" key="1">
    <source>
        <dbReference type="EMBL" id="MEG3613528.1"/>
    </source>
</evidence>
<dbReference type="GO" id="GO:0008864">
    <property type="term" value="F:formyltetrahydrofolate deformylase activity"/>
    <property type="evidence" value="ECO:0007669"/>
    <property type="project" value="UniProtKB-EC"/>
</dbReference>
<comment type="caution">
    <text evidence="1">The sequence shown here is derived from an EMBL/GenBank/DDBJ whole genome shotgun (WGS) entry which is preliminary data.</text>
</comment>
<reference evidence="1" key="2">
    <citation type="submission" date="2024-02" db="EMBL/GenBank/DDBJ databases">
        <authorList>
            <person name="Prathaban M."/>
            <person name="Mythili R."/>
            <person name="Sharmila Devi N."/>
            <person name="Sobanaa M."/>
            <person name="Prathiviraj R."/>
            <person name="Selvin J."/>
        </authorList>
    </citation>
    <scope>NUCLEOTIDE SEQUENCE</scope>
    <source>
        <strain evidence="1">MP1014</strain>
    </source>
</reference>
<proteinExistence type="predicted"/>